<reference evidence="2 3" key="1">
    <citation type="submission" date="2017-02" db="EMBL/GenBank/DDBJ databases">
        <title>The new phylogeny of genus Mycobacterium.</title>
        <authorList>
            <person name="Tortoli E."/>
            <person name="Trovato A."/>
            <person name="Cirillo D.M."/>
        </authorList>
    </citation>
    <scope>NUCLEOTIDE SEQUENCE [LARGE SCALE GENOMIC DNA]</scope>
    <source>
        <strain evidence="2 3">DSM 45093</strain>
    </source>
</reference>
<feature type="chain" id="PRO_5012958925" description="Secreted protein" evidence="1">
    <location>
        <begin position="21"/>
        <end position="67"/>
    </location>
</feature>
<dbReference type="AlphaFoldDB" id="A0A1X0DSZ2"/>
<evidence type="ECO:0000256" key="1">
    <source>
        <dbReference type="SAM" id="SignalP"/>
    </source>
</evidence>
<sequence>MLAVLVLACSAVMMSSRGNAVVSWSAMCSSRCVIRLLIRAARIGFAFFTRARSWVASSLSWAIVASV</sequence>
<evidence type="ECO:0008006" key="4">
    <source>
        <dbReference type="Google" id="ProtNLM"/>
    </source>
</evidence>
<evidence type="ECO:0000313" key="2">
    <source>
        <dbReference type="EMBL" id="ORA75533.1"/>
    </source>
</evidence>
<gene>
    <name evidence="2" type="ORF">BST28_21795</name>
</gene>
<keyword evidence="1" id="KW-0732">Signal</keyword>
<name>A0A1X0DSZ2_9MYCO</name>
<accession>A0A1X0DSZ2</accession>
<protein>
    <recommendedName>
        <fullName evidence="4">Secreted protein</fullName>
    </recommendedName>
</protein>
<dbReference type="Proteomes" id="UP000192713">
    <property type="component" value="Unassembled WGS sequence"/>
</dbReference>
<proteinExistence type="predicted"/>
<organism evidence="2 3">
    <name type="scientific">Mycolicibacter kumamotonensis</name>
    <dbReference type="NCBI Taxonomy" id="354243"/>
    <lineage>
        <taxon>Bacteria</taxon>
        <taxon>Bacillati</taxon>
        <taxon>Actinomycetota</taxon>
        <taxon>Actinomycetes</taxon>
        <taxon>Mycobacteriales</taxon>
        <taxon>Mycobacteriaceae</taxon>
        <taxon>Mycolicibacter</taxon>
    </lineage>
</organism>
<evidence type="ECO:0000313" key="3">
    <source>
        <dbReference type="Proteomes" id="UP000192713"/>
    </source>
</evidence>
<feature type="signal peptide" evidence="1">
    <location>
        <begin position="1"/>
        <end position="20"/>
    </location>
</feature>
<dbReference type="EMBL" id="MVHU01000056">
    <property type="protein sequence ID" value="ORA75533.1"/>
    <property type="molecule type" value="Genomic_DNA"/>
</dbReference>
<comment type="caution">
    <text evidence="2">The sequence shown here is derived from an EMBL/GenBank/DDBJ whole genome shotgun (WGS) entry which is preliminary data.</text>
</comment>